<dbReference type="PANTHER" id="PTHR33664">
    <property type="entry name" value="RCG26366"/>
    <property type="match status" value="1"/>
</dbReference>
<evidence type="ECO:0000313" key="6">
    <source>
        <dbReference type="EMBL" id="KAK7110102.1"/>
    </source>
</evidence>
<feature type="domain" description="DAAF9" evidence="4">
    <location>
        <begin position="777"/>
        <end position="978"/>
    </location>
</feature>
<feature type="domain" description="DAAF9 N-terminal" evidence="1">
    <location>
        <begin position="8"/>
        <end position="227"/>
    </location>
</feature>
<feature type="domain" description="DAAF9 PH" evidence="5">
    <location>
        <begin position="562"/>
        <end position="745"/>
    </location>
</feature>
<dbReference type="Pfam" id="PF25204">
    <property type="entry name" value="DAAF9_2"/>
    <property type="match status" value="1"/>
</dbReference>
<dbReference type="InterPro" id="IPR056498">
    <property type="entry name" value="DAAF9_N"/>
</dbReference>
<dbReference type="InterPro" id="IPR056414">
    <property type="entry name" value="DAAF9_CobW_C"/>
</dbReference>
<name>A0AAN9GIV9_9CAEN</name>
<evidence type="ECO:0000259" key="2">
    <source>
        <dbReference type="Pfam" id="PF23319"/>
    </source>
</evidence>
<evidence type="ECO:0000259" key="1">
    <source>
        <dbReference type="Pfam" id="PF23281"/>
    </source>
</evidence>
<evidence type="ECO:0000259" key="3">
    <source>
        <dbReference type="Pfam" id="PF25203"/>
    </source>
</evidence>
<dbReference type="Pfam" id="PF23281">
    <property type="entry name" value="DAAF9_N"/>
    <property type="match status" value="1"/>
</dbReference>
<dbReference type="Pfam" id="PF26246">
    <property type="entry name" value="PH_DAAF9"/>
    <property type="match status" value="1"/>
</dbReference>
<reference evidence="6 7" key="1">
    <citation type="submission" date="2024-02" db="EMBL/GenBank/DDBJ databases">
        <title>Chromosome-scale genome assembly of the rough periwinkle Littorina saxatilis.</title>
        <authorList>
            <person name="De Jode A."/>
            <person name="Faria R."/>
            <person name="Formenti G."/>
            <person name="Sims Y."/>
            <person name="Smith T.P."/>
            <person name="Tracey A."/>
            <person name="Wood J.M.D."/>
            <person name="Zagrodzka Z.B."/>
            <person name="Johannesson K."/>
            <person name="Butlin R.K."/>
            <person name="Leder E.H."/>
        </authorList>
    </citation>
    <scope>NUCLEOTIDE SEQUENCE [LARGE SCALE GENOMIC DNA]</scope>
    <source>
        <strain evidence="6">Snail1</strain>
        <tissue evidence="6">Muscle</tissue>
    </source>
</reference>
<evidence type="ECO:0000259" key="5">
    <source>
        <dbReference type="Pfam" id="PF26246"/>
    </source>
</evidence>
<dbReference type="InterPro" id="IPR058843">
    <property type="entry name" value="PH_DAAF9"/>
</dbReference>
<dbReference type="Pfam" id="PF23319">
    <property type="entry name" value="CobW_C_DAAF9"/>
    <property type="match status" value="1"/>
</dbReference>
<dbReference type="InterPro" id="IPR057478">
    <property type="entry name" value="DAAF9_2"/>
</dbReference>
<dbReference type="CDD" id="cd22936">
    <property type="entry name" value="shulin_C20orf194-like"/>
    <property type="match status" value="1"/>
</dbReference>
<dbReference type="InterPro" id="IPR058844">
    <property type="entry name" value="PB_DAAF9"/>
</dbReference>
<feature type="domain" description="DAAF9 CobW C-like" evidence="2">
    <location>
        <begin position="995"/>
        <end position="1060"/>
    </location>
</feature>
<dbReference type="EMBL" id="JBAMIC010000003">
    <property type="protein sequence ID" value="KAK7110102.1"/>
    <property type="molecule type" value="Genomic_DNA"/>
</dbReference>
<accession>A0AAN9GIV9</accession>
<dbReference type="InterPro" id="IPR040342">
    <property type="entry name" value="DNAAF9"/>
</dbReference>
<proteinExistence type="predicted"/>
<organism evidence="6 7">
    <name type="scientific">Littorina saxatilis</name>
    <dbReference type="NCBI Taxonomy" id="31220"/>
    <lineage>
        <taxon>Eukaryota</taxon>
        <taxon>Metazoa</taxon>
        <taxon>Spiralia</taxon>
        <taxon>Lophotrochozoa</taxon>
        <taxon>Mollusca</taxon>
        <taxon>Gastropoda</taxon>
        <taxon>Caenogastropoda</taxon>
        <taxon>Littorinimorpha</taxon>
        <taxon>Littorinoidea</taxon>
        <taxon>Littorinidae</taxon>
        <taxon>Littorina</taxon>
    </lineage>
</organism>
<dbReference type="Proteomes" id="UP001374579">
    <property type="component" value="Unassembled WGS sequence"/>
</dbReference>
<dbReference type="PANTHER" id="PTHR33664:SF1">
    <property type="entry name" value="DYNEIN AXONEMAL ASSEMBLY FACTOR 9"/>
    <property type="match status" value="1"/>
</dbReference>
<sequence>MSARSSKRPSSAKRHIKYEQFSQFVSASRLRHVQALLDSGEGNGGKKSPGLDSILCVAGIDSRYNEGSLELINYLLFGFFDVRKVELERSGFPEEVIDDLILLIRKTRVDVYCNPINWHYFLPYDSHWTNVTFHCLQEEEYNLETDDGSELAEEFKVHSLIAMTTGCRRIGIPFYGVSTDVCDQKFEKMLVEKWPIIQAFALEDFGGGGFFTLKFDIADVSPLVHQLQSFQDPVTIEILTTENLPMLERQWKTMCDCVSMEIVKNKGVLTHERISEPLCSFFQHGRVGHSKRSSGNCKLPYVLFGKNTDKACMTSVQGGSSPPPGDLKLPTTSAAGHMVCQVMSPRSPLTCTRTYFLSHLFNAVTDFTDTDLKGPPTDGGDVTASIDRAELRYLVTLYQSMVNSVVTGIQQYAETGSLTQARAQALEVLKEGCQSIINSTLASYLSDKSKVVFSVESVQKDGSVQEVTDSQRSQLMKVATLSLYDLPSAQKSARSPGSLVFSECFLDSAITISSGVKTSMDIDILYLTSHIPRFLLWGVNANSQEAHGHIRAQLESGLLEKLGTLLMTGDKVEVTAGTELTLPPETVQLYVYQNGLALYSEQYGSFSLSASDCSHVQLFDGDSMSTAVLLILTYHTWSAIKLPPHLVTPDNMLFLVIAPRSKAHTHLYGQVLTSWKEDSEMPAVSRLEANELPEQLETLHQYLQQVQHHETLHTLITAPNTTTLKEAAHNLPHLKQFLSHLTVSTGVPVPISRSDLPHLLQRDPDFQVESDNEQVIVTVLTGVPGSEKHSLCKSLSRMGKDYFRWVVVRQMEEAALDVGQIHKMLSAAVTAHLQQDKNKRQTRIILDSPGFINTPDVIGAVLRHPEAKVRNMLKIGAVTTCIDPLNTFMQHRMLLPMLLNQCAQGWVNNIIFTSQTKAPSSLLDQLQCLIRCVNTDVALLLAESGEIKRSTDLDQVVSESAFEQPTMVRARLLLYPTWKQQSKAPPLKGTLDMNDVILRFSRPLEKTKLMQKMKALPGSLSKFPFEGNIYHIYGLVCFSDSNSTVDLQFTTLSQSLVFHTVETHSQPVIRGQHHYYMVFTGCRLQDSTLKDWLRACTKQKPEKKKNVTRADLTRAELDKIHKEYHLEPLPSGWFYNGTQFVSMAGEKANQHPCMKDFIIDYIKKKNEEIDKYNAAIDKEKYPDLFA</sequence>
<feature type="domain" description="DAAF9 pita-bread-like" evidence="3">
    <location>
        <begin position="232"/>
        <end position="513"/>
    </location>
</feature>
<protein>
    <submittedName>
        <fullName evidence="6">Uncharacterized protein</fullName>
    </submittedName>
</protein>
<evidence type="ECO:0000313" key="7">
    <source>
        <dbReference type="Proteomes" id="UP001374579"/>
    </source>
</evidence>
<dbReference type="AlphaFoldDB" id="A0AAN9GIV9"/>
<keyword evidence="7" id="KW-1185">Reference proteome</keyword>
<evidence type="ECO:0000259" key="4">
    <source>
        <dbReference type="Pfam" id="PF25204"/>
    </source>
</evidence>
<comment type="caution">
    <text evidence="6">The sequence shown here is derived from an EMBL/GenBank/DDBJ whole genome shotgun (WGS) entry which is preliminary data.</text>
</comment>
<dbReference type="Pfam" id="PF25203">
    <property type="entry name" value="PB_DAAF9"/>
    <property type="match status" value="1"/>
</dbReference>
<gene>
    <name evidence="6" type="ORF">V1264_014030</name>
</gene>